<accession>A0A6A6KMU9</accession>
<proteinExistence type="predicted"/>
<sequence length="195" mass="22565">MGNCLRHESSMQWGGDDWGSPVPERFFSSSGSSRPDNKVMNIEEEELLGDDERLLTSSTTSSTEVKIKITKKQLEELLGRVDMKELSVEQVLAQLMNVSSHQYESHQRSWTPNLQSYEFGPRIRPRVTRPFKRLRRGTAIRESRLKKKEKDSVLCDNGDDDIEEFSSQEDFFRDAHPSIQYNSVRSSIAWFWGSE</sequence>
<dbReference type="Proteomes" id="UP000467840">
    <property type="component" value="Chromosome 8"/>
</dbReference>
<keyword evidence="2" id="KW-1185">Reference proteome</keyword>
<name>A0A6A6KMU9_HEVBR</name>
<evidence type="ECO:0000313" key="1">
    <source>
        <dbReference type="EMBL" id="KAF2288759.1"/>
    </source>
</evidence>
<reference evidence="1 2" key="1">
    <citation type="journal article" date="2020" name="Mol. Plant">
        <title>The Chromosome-Based Rubber Tree Genome Provides New Insights into Spurge Genome Evolution and Rubber Biosynthesis.</title>
        <authorList>
            <person name="Liu J."/>
            <person name="Shi C."/>
            <person name="Shi C.C."/>
            <person name="Li W."/>
            <person name="Zhang Q.J."/>
            <person name="Zhang Y."/>
            <person name="Li K."/>
            <person name="Lu H.F."/>
            <person name="Shi C."/>
            <person name="Zhu S.T."/>
            <person name="Xiao Z.Y."/>
            <person name="Nan H."/>
            <person name="Yue Y."/>
            <person name="Zhu X.G."/>
            <person name="Wu Y."/>
            <person name="Hong X.N."/>
            <person name="Fan G.Y."/>
            <person name="Tong Y."/>
            <person name="Zhang D."/>
            <person name="Mao C.L."/>
            <person name="Liu Y.L."/>
            <person name="Hao S.J."/>
            <person name="Liu W.Q."/>
            <person name="Lv M.Q."/>
            <person name="Zhang H.B."/>
            <person name="Liu Y."/>
            <person name="Hu-Tang G.R."/>
            <person name="Wang J.P."/>
            <person name="Wang J.H."/>
            <person name="Sun Y.H."/>
            <person name="Ni S.B."/>
            <person name="Chen W.B."/>
            <person name="Zhang X.C."/>
            <person name="Jiao Y.N."/>
            <person name="Eichler E.E."/>
            <person name="Li G.H."/>
            <person name="Liu X."/>
            <person name="Gao L.Z."/>
        </authorList>
    </citation>
    <scope>NUCLEOTIDE SEQUENCE [LARGE SCALE GENOMIC DNA]</scope>
    <source>
        <strain evidence="2">cv. GT1</strain>
        <tissue evidence="1">Leaf</tissue>
    </source>
</reference>
<organism evidence="1 2">
    <name type="scientific">Hevea brasiliensis</name>
    <name type="common">Para rubber tree</name>
    <name type="synonym">Siphonia brasiliensis</name>
    <dbReference type="NCBI Taxonomy" id="3981"/>
    <lineage>
        <taxon>Eukaryota</taxon>
        <taxon>Viridiplantae</taxon>
        <taxon>Streptophyta</taxon>
        <taxon>Embryophyta</taxon>
        <taxon>Tracheophyta</taxon>
        <taxon>Spermatophyta</taxon>
        <taxon>Magnoliopsida</taxon>
        <taxon>eudicotyledons</taxon>
        <taxon>Gunneridae</taxon>
        <taxon>Pentapetalae</taxon>
        <taxon>rosids</taxon>
        <taxon>fabids</taxon>
        <taxon>Malpighiales</taxon>
        <taxon>Euphorbiaceae</taxon>
        <taxon>Crotonoideae</taxon>
        <taxon>Micrandreae</taxon>
        <taxon>Hevea</taxon>
    </lineage>
</organism>
<dbReference type="PANTHER" id="PTHR33647:SF5">
    <property type="entry name" value="OS01G0793900 PROTEIN"/>
    <property type="match status" value="1"/>
</dbReference>
<gene>
    <name evidence="1" type="ORF">GH714_012266</name>
</gene>
<dbReference type="PANTHER" id="PTHR33647">
    <property type="entry name" value="OS01G0793900 PROTEIN"/>
    <property type="match status" value="1"/>
</dbReference>
<comment type="caution">
    <text evidence="1">The sequence shown here is derived from an EMBL/GenBank/DDBJ whole genome shotgun (WGS) entry which is preliminary data.</text>
</comment>
<dbReference type="EMBL" id="JAAGAX010000016">
    <property type="protein sequence ID" value="KAF2288759.1"/>
    <property type="molecule type" value="Genomic_DNA"/>
</dbReference>
<protein>
    <submittedName>
        <fullName evidence="1">Uncharacterized protein</fullName>
    </submittedName>
</protein>
<dbReference type="AlphaFoldDB" id="A0A6A6KMU9"/>
<evidence type="ECO:0000313" key="2">
    <source>
        <dbReference type="Proteomes" id="UP000467840"/>
    </source>
</evidence>